<proteinExistence type="predicted"/>
<evidence type="ECO:0000256" key="1">
    <source>
        <dbReference type="SAM" id="MobiDB-lite"/>
    </source>
</evidence>
<keyword evidence="3" id="KW-1185">Reference proteome</keyword>
<protein>
    <submittedName>
        <fullName evidence="2">Uncharacterized protein</fullName>
    </submittedName>
</protein>
<feature type="region of interest" description="Disordered" evidence="1">
    <location>
        <begin position="10"/>
        <end position="94"/>
    </location>
</feature>
<name>A0A3N9XRA6_9ACTN</name>
<feature type="compositionally biased region" description="Low complexity" evidence="1">
    <location>
        <begin position="13"/>
        <end position="31"/>
    </location>
</feature>
<gene>
    <name evidence="2" type="ORF">DLJ58_13140</name>
</gene>
<dbReference type="Proteomes" id="UP000266889">
    <property type="component" value="Unassembled WGS sequence"/>
</dbReference>
<feature type="compositionally biased region" description="Low complexity" evidence="1">
    <location>
        <begin position="64"/>
        <end position="74"/>
    </location>
</feature>
<evidence type="ECO:0000313" key="2">
    <source>
        <dbReference type="EMBL" id="RQX09963.1"/>
    </source>
</evidence>
<comment type="caution">
    <text evidence="2">The sequence shown here is derived from an EMBL/GenBank/DDBJ whole genome shotgun (WGS) entry which is preliminary data.</text>
</comment>
<accession>A0A3N9XRA6</accession>
<evidence type="ECO:0000313" key="3">
    <source>
        <dbReference type="Proteomes" id="UP000266889"/>
    </source>
</evidence>
<sequence>MVLTCAVAGCSQPAPRSVGAPAASSPGSTPSAAPPTGGPSPSIDAPQTASAAPGRANGGGSAAGDGSAPPTAGAESPAVGGGAPDRPIDTDASCTPSTLLAASQALLDGAQIARVEIFACRNSYARLTAVPAGAPDTLPEPQIFLQRSGTQWQLAGRAAANIDCGDGGLTPDISTACGALAR</sequence>
<dbReference type="EMBL" id="QGSY01000164">
    <property type="protein sequence ID" value="RQX09963.1"/>
    <property type="molecule type" value="Genomic_DNA"/>
</dbReference>
<organism evidence="2 3">
    <name type="scientific">Micromonospora arida</name>
    <dbReference type="NCBI Taxonomy" id="2203715"/>
    <lineage>
        <taxon>Bacteria</taxon>
        <taxon>Bacillati</taxon>
        <taxon>Actinomycetota</taxon>
        <taxon>Actinomycetes</taxon>
        <taxon>Micromonosporales</taxon>
        <taxon>Micromonosporaceae</taxon>
        <taxon>Micromonospora</taxon>
    </lineage>
</organism>
<dbReference type="AlphaFoldDB" id="A0A3N9XRA6"/>
<reference evidence="2 3" key="1">
    <citation type="submission" date="2018-05" db="EMBL/GenBank/DDBJ databases">
        <title>Micromonospora from Atacama Desert.</title>
        <authorList>
            <person name="Carro L."/>
            <person name="Goodfellow M."/>
            <person name="Klenk H.-P."/>
        </authorList>
    </citation>
    <scope>NUCLEOTIDE SEQUENCE [LARGE SCALE GENOMIC DNA]</scope>
    <source>
        <strain evidence="2 3">LB32</strain>
    </source>
</reference>